<protein>
    <submittedName>
        <fullName evidence="4">Ca-activated chloride channel family protein</fullName>
    </submittedName>
</protein>
<sequence length="649" mass="66788">MARPPRSGAVAPAVGVPPARTGARAWGRALLALAAAVLPVVAALPATAAPRVAPAADGSGLVMVLDSSGSMAGSDGAGSTRIAAARRAVGTLVDGLPEGYPTGLRVYGADKPKGCDDTRLAQPVAPLDRDGLKKAVAGVRPKGDTPIGLSLTKAAQDLPKPAAGGVGKRTIVLISDGEDTCHTPSPCQIASQLATSGGDLHIDVVGFQVAGSARAQLECIAKSGNGQYYDAPDARSLTRQLQRAGQLSASGYRFQGKQVRGTDDRTGAPVIAPGQYLDSIGPNEKRYYAVDLDAASAADFSATVVPPSGAAIDYLDTLRTQIVRDKDGSCESSTALFGQREGATPLTSGVSRIPTQSGTGTCDKAGRYWLVVERHADTGSDAARWPMELMFHVEHPLAKGTTPAQSSPEYGAGGKNAELPTTAPKDVTGGTGFNDARPLGPGVWRDQILPAQTLWYKVPVSWGQQLRYNVEFANEPRSEASSHTSFGSTQVYTPFRAPVGSGTGVFNPQVPYNGRPASLSMGTVPVSWTNRYETHPNVIPVHAKGDFYIAVTLGARAAQVAQDPRIGVVLRVAVLGRAKAGPEAGAAAIKGQTPDGDSGPTTDSATGSGGWSGLRVAGVSVGVVGVLMLAGLGTAYARARRKPVPGDAR</sequence>
<keyword evidence="2" id="KW-1133">Transmembrane helix</keyword>
<feature type="region of interest" description="Disordered" evidence="1">
    <location>
        <begin position="583"/>
        <end position="609"/>
    </location>
</feature>
<comment type="caution">
    <text evidence="4">The sequence shown here is derived from an EMBL/GenBank/DDBJ whole genome shotgun (WGS) entry which is preliminary data.</text>
</comment>
<proteinExistence type="predicted"/>
<evidence type="ECO:0000259" key="3">
    <source>
        <dbReference type="PROSITE" id="PS50234"/>
    </source>
</evidence>
<gene>
    <name evidence="4" type="ORF">SAMN05216268_112242</name>
</gene>
<keyword evidence="2" id="KW-0472">Membrane</keyword>
<evidence type="ECO:0000313" key="4">
    <source>
        <dbReference type="EMBL" id="SHM63279.1"/>
    </source>
</evidence>
<feature type="region of interest" description="Disordered" evidence="1">
    <location>
        <begin position="399"/>
        <end position="438"/>
    </location>
</feature>
<dbReference type="SUPFAM" id="SSF53300">
    <property type="entry name" value="vWA-like"/>
    <property type="match status" value="1"/>
</dbReference>
<dbReference type="PROSITE" id="PS50234">
    <property type="entry name" value="VWFA"/>
    <property type="match status" value="1"/>
</dbReference>
<feature type="domain" description="VWFA" evidence="3">
    <location>
        <begin position="60"/>
        <end position="244"/>
    </location>
</feature>
<dbReference type="Gene3D" id="3.40.50.410">
    <property type="entry name" value="von Willebrand factor, type A domain"/>
    <property type="match status" value="1"/>
</dbReference>
<dbReference type="InterPro" id="IPR002035">
    <property type="entry name" value="VWF_A"/>
</dbReference>
<evidence type="ECO:0000256" key="2">
    <source>
        <dbReference type="SAM" id="Phobius"/>
    </source>
</evidence>
<dbReference type="RefSeq" id="WP_167390792.1">
    <property type="nucleotide sequence ID" value="NZ_FRBK01000012.1"/>
</dbReference>
<dbReference type="EMBL" id="FRBK01000012">
    <property type="protein sequence ID" value="SHM63279.1"/>
    <property type="molecule type" value="Genomic_DNA"/>
</dbReference>
<evidence type="ECO:0000313" key="5">
    <source>
        <dbReference type="Proteomes" id="UP000184388"/>
    </source>
</evidence>
<accession>A0A9X8QWE0</accession>
<name>A0A9X8QWE0_9ACTN</name>
<reference evidence="5" key="1">
    <citation type="submission" date="2016-11" db="EMBL/GenBank/DDBJ databases">
        <authorList>
            <person name="Jaros S."/>
            <person name="Januszkiewicz K."/>
            <person name="Wedrychowicz H."/>
        </authorList>
    </citation>
    <scope>NUCLEOTIDE SEQUENCE [LARGE SCALE GENOMIC DNA]</scope>
    <source>
        <strain evidence="5">CGMCC 4.3555</strain>
    </source>
</reference>
<organism evidence="4 5">
    <name type="scientific">Streptomyces yunnanensis</name>
    <dbReference type="NCBI Taxonomy" id="156453"/>
    <lineage>
        <taxon>Bacteria</taxon>
        <taxon>Bacillati</taxon>
        <taxon>Actinomycetota</taxon>
        <taxon>Actinomycetes</taxon>
        <taxon>Kitasatosporales</taxon>
        <taxon>Streptomycetaceae</taxon>
        <taxon>Streptomyces</taxon>
    </lineage>
</organism>
<feature type="transmembrane region" description="Helical" evidence="2">
    <location>
        <begin position="616"/>
        <end position="637"/>
    </location>
</feature>
<dbReference type="Proteomes" id="UP000184388">
    <property type="component" value="Unassembled WGS sequence"/>
</dbReference>
<dbReference type="Pfam" id="PF00092">
    <property type="entry name" value="VWA"/>
    <property type="match status" value="1"/>
</dbReference>
<dbReference type="AlphaFoldDB" id="A0A9X8QWE0"/>
<keyword evidence="2" id="KW-0812">Transmembrane</keyword>
<dbReference type="SMART" id="SM00327">
    <property type="entry name" value="VWA"/>
    <property type="match status" value="1"/>
</dbReference>
<dbReference type="InterPro" id="IPR036465">
    <property type="entry name" value="vWFA_dom_sf"/>
</dbReference>
<evidence type="ECO:0000256" key="1">
    <source>
        <dbReference type="SAM" id="MobiDB-lite"/>
    </source>
</evidence>